<evidence type="ECO:0000313" key="16">
    <source>
        <dbReference type="Proteomes" id="UP000078200"/>
    </source>
</evidence>
<reference evidence="15" key="1">
    <citation type="submission" date="2020-05" db="UniProtKB">
        <authorList>
            <consortium name="EnsemblMetazoa"/>
        </authorList>
    </citation>
    <scope>IDENTIFICATION</scope>
    <source>
        <strain evidence="15">TTRI</strain>
    </source>
</reference>
<name>A0A1A9UX47_GLOAU</name>
<dbReference type="GO" id="GO:0007094">
    <property type="term" value="P:mitotic spindle assembly checkpoint signaling"/>
    <property type="evidence" value="ECO:0007669"/>
    <property type="project" value="TreeGrafter"/>
</dbReference>
<proteinExistence type="inferred from homology"/>
<dbReference type="GO" id="GO:0005737">
    <property type="term" value="C:cytoplasm"/>
    <property type="evidence" value="ECO:0007669"/>
    <property type="project" value="UniProtKB-SubCell"/>
</dbReference>
<dbReference type="PANTHER" id="PTHR12205:SF0">
    <property type="entry name" value="CENTROMERE_KINETOCHORE PROTEIN ZW10 HOMOLOG"/>
    <property type="match status" value="1"/>
</dbReference>
<dbReference type="Pfam" id="PF20665">
    <property type="entry name" value="Zw10_middle"/>
    <property type="match status" value="1"/>
</dbReference>
<dbReference type="InterPro" id="IPR046362">
    <property type="entry name" value="Zw10/DSL1_C_sf"/>
</dbReference>
<keyword evidence="6" id="KW-0132">Cell division</keyword>
<dbReference type="STRING" id="7395.A0A1A9UX47"/>
<dbReference type="Gene3D" id="1.10.357.150">
    <property type="match status" value="1"/>
</dbReference>
<dbReference type="GO" id="GO:0005634">
    <property type="term" value="C:nucleus"/>
    <property type="evidence" value="ECO:0007669"/>
    <property type="project" value="InterPro"/>
</dbReference>
<dbReference type="InterPro" id="IPR048343">
    <property type="entry name" value="ZW10_C"/>
</dbReference>
<feature type="domain" description="Centromere/kinetochore protein zw10 middle" evidence="12">
    <location>
        <begin position="202"/>
        <end position="399"/>
    </location>
</feature>
<feature type="domain" description="Centromere/kinetochore protein zw10 N-terminal" evidence="11">
    <location>
        <begin position="35"/>
        <end position="123"/>
    </location>
</feature>
<evidence type="ECO:0000256" key="5">
    <source>
        <dbReference type="ARBA" id="ARBA00022490"/>
    </source>
</evidence>
<evidence type="ECO:0008006" key="17">
    <source>
        <dbReference type="Google" id="ProtNLM"/>
    </source>
</evidence>
<keyword evidence="9" id="KW-0131">Cell cycle</keyword>
<comment type="subcellular location">
    <subcellularLocation>
        <location evidence="2">Chromosome</location>
        <location evidence="2">Centromere</location>
        <location evidence="2">Kinetochore</location>
    </subcellularLocation>
    <subcellularLocation>
        <location evidence="1">Cytoplasm</location>
    </subcellularLocation>
</comment>
<evidence type="ECO:0000259" key="12">
    <source>
        <dbReference type="Pfam" id="PF20665"/>
    </source>
</evidence>
<dbReference type="VEuPathDB" id="VectorBase:GAUT018657"/>
<evidence type="ECO:0000313" key="15">
    <source>
        <dbReference type="EnsemblMetazoa" id="GAUT018657-PA"/>
    </source>
</evidence>
<evidence type="ECO:0000256" key="4">
    <source>
        <dbReference type="ARBA" id="ARBA00022454"/>
    </source>
</evidence>
<keyword evidence="16" id="KW-1185">Reference proteome</keyword>
<evidence type="ECO:0000256" key="8">
    <source>
        <dbReference type="ARBA" id="ARBA00022838"/>
    </source>
</evidence>
<organism evidence="15 16">
    <name type="scientific">Glossina austeni</name>
    <name type="common">Savannah tsetse fly</name>
    <dbReference type="NCBI Taxonomy" id="7395"/>
    <lineage>
        <taxon>Eukaryota</taxon>
        <taxon>Metazoa</taxon>
        <taxon>Ecdysozoa</taxon>
        <taxon>Arthropoda</taxon>
        <taxon>Hexapoda</taxon>
        <taxon>Insecta</taxon>
        <taxon>Pterygota</taxon>
        <taxon>Neoptera</taxon>
        <taxon>Endopterygota</taxon>
        <taxon>Diptera</taxon>
        <taxon>Brachycera</taxon>
        <taxon>Muscomorpha</taxon>
        <taxon>Hippoboscoidea</taxon>
        <taxon>Glossinidae</taxon>
        <taxon>Glossina</taxon>
    </lineage>
</organism>
<dbReference type="GO" id="GO:0051301">
    <property type="term" value="P:cell division"/>
    <property type="evidence" value="ECO:0007669"/>
    <property type="project" value="UniProtKB-KW"/>
</dbReference>
<keyword evidence="7" id="KW-0498">Mitosis</keyword>
<evidence type="ECO:0000256" key="6">
    <source>
        <dbReference type="ARBA" id="ARBA00022618"/>
    </source>
</evidence>
<evidence type="ECO:0000259" key="13">
    <source>
        <dbReference type="Pfam" id="PF20666"/>
    </source>
</evidence>
<evidence type="ECO:0000256" key="10">
    <source>
        <dbReference type="ARBA" id="ARBA00023328"/>
    </source>
</evidence>
<dbReference type="AlphaFoldDB" id="A0A1A9UX47"/>
<accession>A0A1A9UX47</accession>
<dbReference type="Pfam" id="PF22766">
    <property type="entry name" value="ZW10_C2"/>
    <property type="match status" value="1"/>
</dbReference>
<evidence type="ECO:0000256" key="3">
    <source>
        <dbReference type="ARBA" id="ARBA00006245"/>
    </source>
</evidence>
<feature type="domain" description="Centromere/kinetochore protein zw10 C-terminal" evidence="13">
    <location>
        <begin position="423"/>
        <end position="538"/>
    </location>
</feature>
<keyword evidence="5" id="KW-0963">Cytoplasm</keyword>
<dbReference type="Pfam" id="PF20666">
    <property type="entry name" value="ZW10_C"/>
    <property type="match status" value="1"/>
</dbReference>
<evidence type="ECO:0000259" key="11">
    <source>
        <dbReference type="Pfam" id="PF06248"/>
    </source>
</evidence>
<protein>
    <recommendedName>
        <fullName evidence="17">Centromere/kinetochore protein zw10</fullName>
    </recommendedName>
</protein>
<dbReference type="InterPro" id="IPR055148">
    <property type="entry name" value="ZW10_C_2"/>
</dbReference>
<dbReference type="GO" id="GO:1990423">
    <property type="term" value="C:RZZ complex"/>
    <property type="evidence" value="ECO:0007669"/>
    <property type="project" value="TreeGrafter"/>
</dbReference>
<dbReference type="EnsemblMetazoa" id="GAUT018657-RA">
    <property type="protein sequence ID" value="GAUT018657-PA"/>
    <property type="gene ID" value="GAUT018657"/>
</dbReference>
<dbReference type="PANTHER" id="PTHR12205">
    <property type="entry name" value="CENTROMERE/KINETOCHORE PROTEIN ZW10"/>
    <property type="match status" value="1"/>
</dbReference>
<comment type="similarity">
    <text evidence="3">Belongs to the ZW10 family.</text>
</comment>
<dbReference type="Proteomes" id="UP000078200">
    <property type="component" value="Unassembled WGS sequence"/>
</dbReference>
<evidence type="ECO:0000259" key="14">
    <source>
        <dbReference type="Pfam" id="PF22766"/>
    </source>
</evidence>
<feature type="domain" description="ZW10 C-terminal helical" evidence="14">
    <location>
        <begin position="560"/>
        <end position="702"/>
    </location>
</feature>
<evidence type="ECO:0000256" key="1">
    <source>
        <dbReference type="ARBA" id="ARBA00004496"/>
    </source>
</evidence>
<evidence type="ECO:0000256" key="2">
    <source>
        <dbReference type="ARBA" id="ARBA00004629"/>
    </source>
</evidence>
<dbReference type="InterPro" id="IPR009361">
    <property type="entry name" value="Zw10_N"/>
</dbReference>
<dbReference type="Pfam" id="PF06248">
    <property type="entry name" value="Zw10_N"/>
    <property type="match status" value="1"/>
</dbReference>
<sequence>MAAGLDESVKKELSAGLDTIEIENTKASVVRILQQIRRFQERIQKHIEDNYVDFMPNHTTSDMYIEEGEHLLRDTEHLLSNVSSDTRLDLNEANAELTQCIEELREISLGLKVSHRILKIDDLFQCVEEANVTKDYLAVLDLLGKLKCLICREATCEVDRIFQKCACYDTIKIKYHIQANILQQNLQQKFERLLQLSEKNFSTTKHVSIQVSKDVEQLQDIVMALFQARYNPLKICDFLLENCLVPMVVKPVSVELLNDNEEYSQLNISYSLKQLMKSLKPSYKEVFANINLLFDCLANINVNVFGEQHVFTIIGGQIKDRFLKLIVDECLMDSVPATMDEYHESTLVQDVLRFEQTLIDNFFIHPEIDCTLTNFTKKFEQLFRNRFNKKVLETAREIMQKDLQDMTIVGENNTAEDVAKNPFLFPRCMISKSTLDLIKLMERILDNSAEGEEEPEHLAVIPVILNTYINEVPKTHEKLLEIIPQQSVLFYNNCMFLAHWIAKNTDACIPTHPALVKTLHATGTNIFKAQIVYQQKILARILREFDISDPHSIGSRPFKLTRQCLRQLDVLKNVWQNVLPDTTYNQTFCDLLNDFCLDIMKRVLLLEDISTTVANELSDLIEVILNVSPALFKEKHEVVCIPCWMKLQQLKMILNASLQEITEQWCDGAGILTAHYKADEIRHLIRALFQNTDRRASALAKISEDIK</sequence>
<keyword evidence="4" id="KW-0158">Chromosome</keyword>
<dbReference type="GO" id="GO:0006888">
    <property type="term" value="P:endoplasmic reticulum to Golgi vesicle-mediated transport"/>
    <property type="evidence" value="ECO:0007669"/>
    <property type="project" value="TreeGrafter"/>
</dbReference>
<evidence type="ECO:0000256" key="7">
    <source>
        <dbReference type="ARBA" id="ARBA00022776"/>
    </source>
</evidence>
<dbReference type="InterPro" id="IPR048344">
    <property type="entry name" value="Zw10_middle"/>
</dbReference>
<keyword evidence="10" id="KW-0137">Centromere</keyword>
<keyword evidence="8" id="KW-0995">Kinetochore</keyword>
<evidence type="ECO:0000256" key="9">
    <source>
        <dbReference type="ARBA" id="ARBA00023306"/>
    </source>
</evidence>